<keyword evidence="3" id="KW-0378">Hydrolase</keyword>
<sequence>MLLPLRRLMTFTVRGFDAPFTREQVCVSLSSLSNRLSHPDPAVEAAAAQTWTDLKRQSPQLFNASKFRLARWKQQNEPQKLQLDWGITDYATYLGTCCSTLAPQLLKNGQELESDPFAYLSRKVGVAAVLETSDGYVALIKRSKSVGLYQDLYDTPGGHPEPSHIKLTKEELETLDKQDQETMRQEFEEGARDEFFRSIVNEVHEEVNLAPQQQADPLLLGVVLQTFYIKTSCTAEELRELYRAGPPDKFESVKLELLEADSLLASGSTPLDELKLTPSAQGTLGLWKEHTLRARQKAI</sequence>
<evidence type="ECO:0000256" key="3">
    <source>
        <dbReference type="ARBA" id="ARBA00022801"/>
    </source>
</evidence>
<comment type="cofactor">
    <cofactor evidence="1">
        <name>Mg(2+)</name>
        <dbReference type="ChEBI" id="CHEBI:18420"/>
    </cofactor>
</comment>
<organism evidence="7 8">
    <name type="scientific">Phytophthora kernoviae</name>
    <dbReference type="NCBI Taxonomy" id="325452"/>
    <lineage>
        <taxon>Eukaryota</taxon>
        <taxon>Sar</taxon>
        <taxon>Stramenopiles</taxon>
        <taxon>Oomycota</taxon>
        <taxon>Peronosporomycetes</taxon>
        <taxon>Peronosporales</taxon>
        <taxon>Peronosporaceae</taxon>
        <taxon>Phytophthora</taxon>
    </lineage>
</organism>
<protein>
    <recommendedName>
        <fullName evidence="5">Nudix hydrolase domain-containing protein</fullName>
    </recommendedName>
</protein>
<gene>
    <name evidence="6" type="ORF">BBJ29_006513</name>
    <name evidence="7" type="ORF">BBP00_00005551</name>
</gene>
<feature type="domain" description="Nudix hydrolase" evidence="5">
    <location>
        <begin position="121"/>
        <end position="284"/>
    </location>
</feature>
<dbReference type="InterPro" id="IPR000086">
    <property type="entry name" value="NUDIX_hydrolase_dom"/>
</dbReference>
<dbReference type="InterPro" id="IPR015797">
    <property type="entry name" value="NUDIX_hydrolase-like_dom_sf"/>
</dbReference>
<keyword evidence="2" id="KW-0479">Metal-binding</keyword>
<dbReference type="SUPFAM" id="SSF55811">
    <property type="entry name" value="Nudix"/>
    <property type="match status" value="1"/>
</dbReference>
<evidence type="ECO:0000313" key="7">
    <source>
        <dbReference type="EMBL" id="RLN61190.1"/>
    </source>
</evidence>
<comment type="caution">
    <text evidence="7">The sequence shown here is derived from an EMBL/GenBank/DDBJ whole genome shotgun (WGS) entry which is preliminary data.</text>
</comment>
<reference evidence="8 9" key="1">
    <citation type="submission" date="2018-07" db="EMBL/GenBank/DDBJ databases">
        <title>Genome sequencing of oomycete isolates from Chile give support for New Zealand origin for Phytophthora kernoviae and make available the first Nothophytophthora sp. genome.</title>
        <authorList>
            <person name="Studholme D.J."/>
            <person name="Sanfuentes E."/>
            <person name="Panda P."/>
            <person name="Hill R."/>
            <person name="Sambles C."/>
            <person name="Grant M."/>
            <person name="Williams N.M."/>
            <person name="Mcdougal R.L."/>
        </authorList>
    </citation>
    <scope>NUCLEOTIDE SEQUENCE [LARGE SCALE GENOMIC DNA]</scope>
    <source>
        <strain evidence="7">Chile6</strain>
        <strain evidence="6">Chile7</strain>
    </source>
</reference>
<dbReference type="GO" id="GO:0052751">
    <property type="term" value="F:GDP-mannose hydrolase activity"/>
    <property type="evidence" value="ECO:0007669"/>
    <property type="project" value="TreeGrafter"/>
</dbReference>
<dbReference type="Proteomes" id="UP000284657">
    <property type="component" value="Unassembled WGS sequence"/>
</dbReference>
<evidence type="ECO:0000313" key="6">
    <source>
        <dbReference type="EMBL" id="RLN55464.1"/>
    </source>
</evidence>
<dbReference type="AlphaFoldDB" id="A0A3F2RP91"/>
<dbReference type="OrthoDB" id="242473at2759"/>
<evidence type="ECO:0000256" key="1">
    <source>
        <dbReference type="ARBA" id="ARBA00001946"/>
    </source>
</evidence>
<dbReference type="PANTHER" id="PTHR31835">
    <property type="entry name" value="URIDINE DIPHOSPHATE GLUCOSE PYROPHOSPHATASE"/>
    <property type="match status" value="1"/>
</dbReference>
<dbReference type="PANTHER" id="PTHR31835:SF1">
    <property type="entry name" value="URIDINE DIPHOSPHATE GLUCOSE PYROPHOSPHATASE NUDT22"/>
    <property type="match status" value="1"/>
</dbReference>
<dbReference type="InterPro" id="IPR055295">
    <property type="entry name" value="NUDT22/NUDT9-like"/>
</dbReference>
<dbReference type="Gene3D" id="3.90.79.10">
    <property type="entry name" value="Nucleoside Triphosphate Pyrophosphohydrolase"/>
    <property type="match status" value="1"/>
</dbReference>
<evidence type="ECO:0000259" key="5">
    <source>
        <dbReference type="PROSITE" id="PS51462"/>
    </source>
</evidence>
<evidence type="ECO:0000256" key="4">
    <source>
        <dbReference type="ARBA" id="ARBA00022842"/>
    </source>
</evidence>
<dbReference type="PROSITE" id="PS51462">
    <property type="entry name" value="NUDIX"/>
    <property type="match status" value="1"/>
</dbReference>
<evidence type="ECO:0000313" key="9">
    <source>
        <dbReference type="Proteomes" id="UP000284657"/>
    </source>
</evidence>
<evidence type="ECO:0000313" key="8">
    <source>
        <dbReference type="Proteomes" id="UP000277300"/>
    </source>
</evidence>
<dbReference type="Proteomes" id="UP000277300">
    <property type="component" value="Unassembled WGS sequence"/>
</dbReference>
<accession>A0A3F2RP91</accession>
<keyword evidence="4" id="KW-0460">Magnesium</keyword>
<proteinExistence type="predicted"/>
<name>A0A3F2RP91_9STRA</name>
<dbReference type="GO" id="GO:0046872">
    <property type="term" value="F:metal ion binding"/>
    <property type="evidence" value="ECO:0007669"/>
    <property type="project" value="UniProtKB-KW"/>
</dbReference>
<dbReference type="EMBL" id="MBDO02000165">
    <property type="protein sequence ID" value="RLN61190.1"/>
    <property type="molecule type" value="Genomic_DNA"/>
</dbReference>
<evidence type="ECO:0000256" key="2">
    <source>
        <dbReference type="ARBA" id="ARBA00022723"/>
    </source>
</evidence>
<dbReference type="EMBL" id="MBAD02001355">
    <property type="protein sequence ID" value="RLN55464.1"/>
    <property type="molecule type" value="Genomic_DNA"/>
</dbReference>